<dbReference type="AlphaFoldDB" id="A0AAD6UJZ5"/>
<feature type="signal peptide" evidence="1">
    <location>
        <begin position="1"/>
        <end position="19"/>
    </location>
</feature>
<name>A0AAD6UJZ5_9AGAR</name>
<comment type="caution">
    <text evidence="2">The sequence shown here is derived from an EMBL/GenBank/DDBJ whole genome shotgun (WGS) entry which is preliminary data.</text>
</comment>
<sequence>MRSSISFAVGSILFAGLYGSMIGASVTPNVTARACGSAGSLICTPGSCCSGLFCSAQGVCSSCRTSGGFCDDKNVPCCSTGGANGGPLYCSTPNVCRSCLTSGAFCDAKVPCCSTGGVNGGPLYCGSNGVCRGCITSGAFTDPRVPCCNGQSNTGNFC</sequence>
<feature type="chain" id="PRO_5042271655" evidence="1">
    <location>
        <begin position="20"/>
        <end position="158"/>
    </location>
</feature>
<accession>A0AAD6UJZ5</accession>
<organism evidence="2 3">
    <name type="scientific">Mycena belliarum</name>
    <dbReference type="NCBI Taxonomy" id="1033014"/>
    <lineage>
        <taxon>Eukaryota</taxon>
        <taxon>Fungi</taxon>
        <taxon>Dikarya</taxon>
        <taxon>Basidiomycota</taxon>
        <taxon>Agaricomycotina</taxon>
        <taxon>Agaricomycetes</taxon>
        <taxon>Agaricomycetidae</taxon>
        <taxon>Agaricales</taxon>
        <taxon>Marasmiineae</taxon>
        <taxon>Mycenaceae</taxon>
        <taxon>Mycena</taxon>
    </lineage>
</organism>
<evidence type="ECO:0000313" key="2">
    <source>
        <dbReference type="EMBL" id="KAJ7104507.1"/>
    </source>
</evidence>
<dbReference type="EMBL" id="JARJCN010000001">
    <property type="protein sequence ID" value="KAJ7104507.1"/>
    <property type="molecule type" value="Genomic_DNA"/>
</dbReference>
<keyword evidence="3" id="KW-1185">Reference proteome</keyword>
<proteinExistence type="predicted"/>
<keyword evidence="1" id="KW-0732">Signal</keyword>
<dbReference type="Proteomes" id="UP001222325">
    <property type="component" value="Unassembled WGS sequence"/>
</dbReference>
<evidence type="ECO:0000256" key="1">
    <source>
        <dbReference type="SAM" id="SignalP"/>
    </source>
</evidence>
<protein>
    <submittedName>
        <fullName evidence="2">Uncharacterized protein</fullName>
    </submittedName>
</protein>
<gene>
    <name evidence="2" type="ORF">B0H15DRAFT_28572</name>
</gene>
<evidence type="ECO:0000313" key="3">
    <source>
        <dbReference type="Proteomes" id="UP001222325"/>
    </source>
</evidence>
<reference evidence="2" key="1">
    <citation type="submission" date="2023-03" db="EMBL/GenBank/DDBJ databases">
        <title>Massive genome expansion in bonnet fungi (Mycena s.s.) driven by repeated elements and novel gene families across ecological guilds.</title>
        <authorList>
            <consortium name="Lawrence Berkeley National Laboratory"/>
            <person name="Harder C.B."/>
            <person name="Miyauchi S."/>
            <person name="Viragh M."/>
            <person name="Kuo A."/>
            <person name="Thoen E."/>
            <person name="Andreopoulos B."/>
            <person name="Lu D."/>
            <person name="Skrede I."/>
            <person name="Drula E."/>
            <person name="Henrissat B."/>
            <person name="Morin E."/>
            <person name="Kohler A."/>
            <person name="Barry K."/>
            <person name="LaButti K."/>
            <person name="Morin E."/>
            <person name="Salamov A."/>
            <person name="Lipzen A."/>
            <person name="Mereny Z."/>
            <person name="Hegedus B."/>
            <person name="Baldrian P."/>
            <person name="Stursova M."/>
            <person name="Weitz H."/>
            <person name="Taylor A."/>
            <person name="Grigoriev I.V."/>
            <person name="Nagy L.G."/>
            <person name="Martin F."/>
            <person name="Kauserud H."/>
        </authorList>
    </citation>
    <scope>NUCLEOTIDE SEQUENCE</scope>
    <source>
        <strain evidence="2">CBHHK173m</strain>
    </source>
</reference>